<proteinExistence type="predicted"/>
<sequence length="40" mass="4412">IFPAYLQGGLIFIKLQQHTIAIVVKSAQHLSVYVDCGARI</sequence>
<dbReference type="AlphaFoldDB" id="A0A0F8YL95"/>
<organism evidence="1">
    <name type="scientific">marine sediment metagenome</name>
    <dbReference type="NCBI Taxonomy" id="412755"/>
    <lineage>
        <taxon>unclassified sequences</taxon>
        <taxon>metagenomes</taxon>
        <taxon>ecological metagenomes</taxon>
    </lineage>
</organism>
<feature type="non-terminal residue" evidence="1">
    <location>
        <position position="1"/>
    </location>
</feature>
<evidence type="ECO:0000313" key="1">
    <source>
        <dbReference type="EMBL" id="KKK82188.1"/>
    </source>
</evidence>
<dbReference type="EMBL" id="LAZR01052784">
    <property type="protein sequence ID" value="KKK82188.1"/>
    <property type="molecule type" value="Genomic_DNA"/>
</dbReference>
<reference evidence="1" key="1">
    <citation type="journal article" date="2015" name="Nature">
        <title>Complex archaea that bridge the gap between prokaryotes and eukaryotes.</title>
        <authorList>
            <person name="Spang A."/>
            <person name="Saw J.H."/>
            <person name="Jorgensen S.L."/>
            <person name="Zaremba-Niedzwiedzka K."/>
            <person name="Martijn J."/>
            <person name="Lind A.E."/>
            <person name="van Eijk R."/>
            <person name="Schleper C."/>
            <person name="Guy L."/>
            <person name="Ettema T.J."/>
        </authorList>
    </citation>
    <scope>NUCLEOTIDE SEQUENCE</scope>
</reference>
<name>A0A0F8YL95_9ZZZZ</name>
<comment type="caution">
    <text evidence="1">The sequence shown here is derived from an EMBL/GenBank/DDBJ whole genome shotgun (WGS) entry which is preliminary data.</text>
</comment>
<accession>A0A0F8YL95</accession>
<protein>
    <submittedName>
        <fullName evidence="1">Uncharacterized protein</fullName>
    </submittedName>
</protein>
<gene>
    <name evidence="1" type="ORF">LCGC14_2805860</name>
</gene>